<gene>
    <name evidence="3" type="ORF">METZ01_LOCUS408587</name>
</gene>
<dbReference type="Gene3D" id="3.40.50.2300">
    <property type="match status" value="1"/>
</dbReference>
<organism evidence="3">
    <name type="scientific">marine metagenome</name>
    <dbReference type="NCBI Taxonomy" id="408172"/>
    <lineage>
        <taxon>unclassified sequences</taxon>
        <taxon>metagenomes</taxon>
        <taxon>ecological metagenomes</taxon>
    </lineage>
</organism>
<reference evidence="3" key="1">
    <citation type="submission" date="2018-05" db="EMBL/GenBank/DDBJ databases">
        <authorList>
            <person name="Lanie J.A."/>
            <person name="Ng W.-L."/>
            <person name="Kazmierczak K.M."/>
            <person name="Andrzejewski T.M."/>
            <person name="Davidsen T.M."/>
            <person name="Wayne K.J."/>
            <person name="Tettelin H."/>
            <person name="Glass J.I."/>
            <person name="Rusch D."/>
            <person name="Podicherti R."/>
            <person name="Tsui H.-C.T."/>
            <person name="Winkler M.E."/>
        </authorList>
    </citation>
    <scope>NUCLEOTIDE SEQUENCE</scope>
</reference>
<keyword evidence="1" id="KW-0597">Phosphoprotein</keyword>
<dbReference type="PROSITE" id="PS50110">
    <property type="entry name" value="RESPONSE_REGULATORY"/>
    <property type="match status" value="1"/>
</dbReference>
<evidence type="ECO:0000256" key="1">
    <source>
        <dbReference type="ARBA" id="ARBA00022553"/>
    </source>
</evidence>
<dbReference type="EMBL" id="UINC01158275">
    <property type="protein sequence ID" value="SVD55733.1"/>
    <property type="molecule type" value="Genomic_DNA"/>
</dbReference>
<dbReference type="SMART" id="SM00448">
    <property type="entry name" value="REC"/>
    <property type="match status" value="1"/>
</dbReference>
<dbReference type="Pfam" id="PF00072">
    <property type="entry name" value="Response_reg"/>
    <property type="match status" value="1"/>
</dbReference>
<dbReference type="InterPro" id="IPR050595">
    <property type="entry name" value="Bact_response_regulator"/>
</dbReference>
<evidence type="ECO:0000313" key="3">
    <source>
        <dbReference type="EMBL" id="SVD55733.1"/>
    </source>
</evidence>
<sequence length="138" mass="14887">MNRKVLCVDDEESILRGFGLHLSRVFELVTATNGAEGLKTFEEEGPFAVVVSDMRMPGMDGASMLSKIKELDSRVIAILLTGHADFEFGGAAALGSGKLFRILNKPCSPDKLKNAIEEGISQYNSEGGETEEITPLIP</sequence>
<evidence type="ECO:0000259" key="2">
    <source>
        <dbReference type="PROSITE" id="PS50110"/>
    </source>
</evidence>
<dbReference type="PANTHER" id="PTHR44591">
    <property type="entry name" value="STRESS RESPONSE REGULATOR PROTEIN 1"/>
    <property type="match status" value="1"/>
</dbReference>
<dbReference type="PANTHER" id="PTHR44591:SF19">
    <property type="entry name" value="TWO-COMPONENT RESPONSE REGULATOR-RELATED"/>
    <property type="match status" value="1"/>
</dbReference>
<proteinExistence type="predicted"/>
<dbReference type="AlphaFoldDB" id="A0A382WAA3"/>
<protein>
    <recommendedName>
        <fullName evidence="2">Response regulatory domain-containing protein</fullName>
    </recommendedName>
</protein>
<dbReference type="InterPro" id="IPR001789">
    <property type="entry name" value="Sig_transdc_resp-reg_receiver"/>
</dbReference>
<dbReference type="InterPro" id="IPR011006">
    <property type="entry name" value="CheY-like_superfamily"/>
</dbReference>
<dbReference type="GO" id="GO:0000160">
    <property type="term" value="P:phosphorelay signal transduction system"/>
    <property type="evidence" value="ECO:0007669"/>
    <property type="project" value="InterPro"/>
</dbReference>
<name>A0A382WAA3_9ZZZZ</name>
<accession>A0A382WAA3</accession>
<feature type="domain" description="Response regulatory" evidence="2">
    <location>
        <begin position="4"/>
        <end position="120"/>
    </location>
</feature>
<dbReference type="SUPFAM" id="SSF52172">
    <property type="entry name" value="CheY-like"/>
    <property type="match status" value="1"/>
</dbReference>